<sequence length="558" mass="60998">MANKQEAGTQSTTGRNNNINPDDEIFRKHMHLLRSAVKSASINSADDAPIFTNVIQRHGMKAQAHKKNKKATSGKPVVSTIFNQFGLLAGDCEGIESEIGDPRLFYNVAAPSSAFICGSQGSGKSHTLSCLLENCLVASDTNVLPRPLSGIAFHYDSFTSDSAGSPCEAAYLSSHSGVKVRVLCAPTNTAHIKRIYKRLPNVRIEELQIKQTDLNTQRMLHLMGASIDNDSMPLYLHVVIRILRDLKMKLQQSNRGFDYAQFKLALQNEKFNQGQEVPLQQRLDVLESFIPQAQRLTSDPSKMKKAPQKPNLTKGQTAEGLKEGIDWLPKAGELTIVDLSCPCITAEMACSLFRICLDLFMEQKADIGRIVALDEAHKYMKGGTECQTLTEALLEAIRLQRHQGLRVFISTQEPTISTRLLDLCSITIVHRFSSPDWLQVLQKHLAGASSCSPVTGANVTNGDKSGPSGEAQGINPLALESGSPTAELLSRIVSLRTGEALLFGPNILLGKVRGESNGISGTNSKLVQEGFQRLGLKFLRVQIRQRITKDGGRSITAV</sequence>
<evidence type="ECO:0000313" key="2">
    <source>
        <dbReference type="Proteomes" id="UP001163324"/>
    </source>
</evidence>
<protein>
    <submittedName>
        <fullName evidence="1">Uncharacterized protein</fullName>
    </submittedName>
</protein>
<dbReference type="EMBL" id="CM047948">
    <property type="protein sequence ID" value="KAI9896756.1"/>
    <property type="molecule type" value="Genomic_DNA"/>
</dbReference>
<reference evidence="1" key="1">
    <citation type="submission" date="2022-10" db="EMBL/GenBank/DDBJ databases">
        <title>Complete Genome of Trichothecium roseum strain YXFP-22015, a Plant Pathogen Isolated from Citrus.</title>
        <authorList>
            <person name="Wang Y."/>
            <person name="Zhu L."/>
        </authorList>
    </citation>
    <scope>NUCLEOTIDE SEQUENCE</scope>
    <source>
        <strain evidence="1">YXFP-22015</strain>
    </source>
</reference>
<dbReference type="Proteomes" id="UP001163324">
    <property type="component" value="Chromosome 9"/>
</dbReference>
<gene>
    <name evidence="1" type="ORF">N3K66_008928</name>
</gene>
<organism evidence="1 2">
    <name type="scientific">Trichothecium roseum</name>
    <dbReference type="NCBI Taxonomy" id="47278"/>
    <lineage>
        <taxon>Eukaryota</taxon>
        <taxon>Fungi</taxon>
        <taxon>Dikarya</taxon>
        <taxon>Ascomycota</taxon>
        <taxon>Pezizomycotina</taxon>
        <taxon>Sordariomycetes</taxon>
        <taxon>Hypocreomycetidae</taxon>
        <taxon>Hypocreales</taxon>
        <taxon>Hypocreales incertae sedis</taxon>
        <taxon>Trichothecium</taxon>
    </lineage>
</organism>
<accession>A0ACC0URK5</accession>
<proteinExistence type="predicted"/>
<name>A0ACC0URK5_9HYPO</name>
<comment type="caution">
    <text evidence="1">The sequence shown here is derived from an EMBL/GenBank/DDBJ whole genome shotgun (WGS) entry which is preliminary data.</text>
</comment>
<evidence type="ECO:0000313" key="1">
    <source>
        <dbReference type="EMBL" id="KAI9896756.1"/>
    </source>
</evidence>
<keyword evidence="2" id="KW-1185">Reference proteome</keyword>